<dbReference type="AlphaFoldDB" id="A0A9N9D7N5"/>
<dbReference type="Proteomes" id="UP000789342">
    <property type="component" value="Unassembled WGS sequence"/>
</dbReference>
<keyword evidence="2" id="KW-1185">Reference proteome</keyword>
<proteinExistence type="predicted"/>
<comment type="caution">
    <text evidence="1">The sequence shown here is derived from an EMBL/GenBank/DDBJ whole genome shotgun (WGS) entry which is preliminary data.</text>
</comment>
<reference evidence="1" key="1">
    <citation type="submission" date="2021-06" db="EMBL/GenBank/DDBJ databases">
        <authorList>
            <person name="Kallberg Y."/>
            <person name="Tangrot J."/>
            <person name="Rosling A."/>
        </authorList>
    </citation>
    <scope>NUCLEOTIDE SEQUENCE</scope>
    <source>
        <strain evidence="1">CL551</strain>
    </source>
</reference>
<dbReference type="EMBL" id="CAJVPV010008030">
    <property type="protein sequence ID" value="CAG8625734.1"/>
    <property type="molecule type" value="Genomic_DNA"/>
</dbReference>
<dbReference type="OrthoDB" id="270651at2759"/>
<protein>
    <submittedName>
        <fullName evidence="1">5174_t:CDS:1</fullName>
    </submittedName>
</protein>
<evidence type="ECO:0000313" key="1">
    <source>
        <dbReference type="EMBL" id="CAG8625734.1"/>
    </source>
</evidence>
<organism evidence="1 2">
    <name type="scientific">Acaulospora morrowiae</name>
    <dbReference type="NCBI Taxonomy" id="94023"/>
    <lineage>
        <taxon>Eukaryota</taxon>
        <taxon>Fungi</taxon>
        <taxon>Fungi incertae sedis</taxon>
        <taxon>Mucoromycota</taxon>
        <taxon>Glomeromycotina</taxon>
        <taxon>Glomeromycetes</taxon>
        <taxon>Diversisporales</taxon>
        <taxon>Acaulosporaceae</taxon>
        <taxon>Acaulospora</taxon>
    </lineage>
</organism>
<gene>
    <name evidence="1" type="ORF">AMORRO_LOCUS8862</name>
</gene>
<accession>A0A9N9D7N5</accession>
<name>A0A9N9D7N5_9GLOM</name>
<feature type="non-terminal residue" evidence="1">
    <location>
        <position position="1"/>
    </location>
</feature>
<sequence length="135" mass="15468">LTLPFIYGTPEGLQEFLSTNEMVMIYASKPPMDVLPGPRFIRKSDRIITSEQTERDDMIKTSLKFWHSGNKEREMRFPTRLALFLSDAYSPKSFDDVLKIGVDGKNMNVPAAGSVLMWELNRIIGNIRNENDLQN</sequence>
<evidence type="ECO:0000313" key="2">
    <source>
        <dbReference type="Proteomes" id="UP000789342"/>
    </source>
</evidence>